<dbReference type="STRING" id="887062.HGR_10165"/>
<dbReference type="EMBL" id="AEGR01000060">
    <property type="protein sequence ID" value="EGI76651.1"/>
    <property type="molecule type" value="Genomic_DNA"/>
</dbReference>
<dbReference type="AlphaFoldDB" id="F3KUA1"/>
<dbReference type="Pfam" id="PF11162">
    <property type="entry name" value="DUF2946"/>
    <property type="match status" value="1"/>
</dbReference>
<sequence>MERMRRLTSLARWTAIWMTLSVVLSMVSPLLKPAGLSMVCTASGGVSLVDQDGDGGSPVSHCPICCQAAAPAPSWALLPAPIASLAYALTPARAAVLAYLTAPPLPSRGPPLIS</sequence>
<protein>
    <recommendedName>
        <fullName evidence="3">DUF2946 domain-containing protein</fullName>
    </recommendedName>
</protein>
<evidence type="ECO:0000313" key="2">
    <source>
        <dbReference type="Proteomes" id="UP000016368"/>
    </source>
</evidence>
<evidence type="ECO:0000313" key="1">
    <source>
        <dbReference type="EMBL" id="EGI76651.1"/>
    </source>
</evidence>
<reference evidence="1 2" key="1">
    <citation type="journal article" date="2011" name="EMBO J.">
        <title>Structural diversity of bacterial flagellar motors.</title>
        <authorList>
            <person name="Chen S."/>
            <person name="Beeby M."/>
            <person name="Murphy G.E."/>
            <person name="Leadbetter J.R."/>
            <person name="Hendrixson D.R."/>
            <person name="Briegel A."/>
            <person name="Li Z."/>
            <person name="Shi J."/>
            <person name="Tocheva E.I."/>
            <person name="Muller A."/>
            <person name="Dobro M.J."/>
            <person name="Jensen G.J."/>
        </authorList>
    </citation>
    <scope>NUCLEOTIDE SEQUENCE [LARGE SCALE GENOMIC DNA]</scope>
    <source>
        <strain evidence="1 2">ATCC 19624</strain>
    </source>
</reference>
<comment type="caution">
    <text evidence="1">The sequence shown here is derived from an EMBL/GenBank/DDBJ whole genome shotgun (WGS) entry which is preliminary data.</text>
</comment>
<evidence type="ECO:0008006" key="3">
    <source>
        <dbReference type="Google" id="ProtNLM"/>
    </source>
</evidence>
<keyword evidence="2" id="KW-1185">Reference proteome</keyword>
<gene>
    <name evidence="1" type="ORF">HGR_10165</name>
</gene>
<dbReference type="OrthoDB" id="8906767at2"/>
<proteinExistence type="predicted"/>
<organism evidence="1 2">
    <name type="scientific">Hylemonella gracilis ATCC 19624</name>
    <dbReference type="NCBI Taxonomy" id="887062"/>
    <lineage>
        <taxon>Bacteria</taxon>
        <taxon>Pseudomonadati</taxon>
        <taxon>Pseudomonadota</taxon>
        <taxon>Betaproteobacteria</taxon>
        <taxon>Burkholderiales</taxon>
        <taxon>Comamonadaceae</taxon>
        <taxon>Hylemonella</taxon>
    </lineage>
</organism>
<dbReference type="RefSeq" id="WP_006298101.1">
    <property type="nucleotide sequence ID" value="NZ_AEGR01000060.1"/>
</dbReference>
<accession>F3KUA1</accession>
<dbReference type="Proteomes" id="UP000016368">
    <property type="component" value="Unassembled WGS sequence"/>
</dbReference>
<name>F3KUA1_9BURK</name>
<dbReference type="InterPro" id="IPR021333">
    <property type="entry name" value="DUF2946"/>
</dbReference>